<dbReference type="Proteomes" id="UP000034444">
    <property type="component" value="Chromosome"/>
</dbReference>
<evidence type="ECO:0008006" key="3">
    <source>
        <dbReference type="Google" id="ProtNLM"/>
    </source>
</evidence>
<evidence type="ECO:0000313" key="2">
    <source>
        <dbReference type="Proteomes" id="UP000034444"/>
    </source>
</evidence>
<accession>A0A7U4M325</accession>
<dbReference type="AlphaFoldDB" id="A0A7U4M325"/>
<gene>
    <name evidence="1" type="ORF">YH65_03890</name>
</gene>
<keyword evidence="2" id="KW-1185">Reference proteome</keyword>
<protein>
    <recommendedName>
        <fullName evidence="3">Cytochrome c domain-containing protein</fullName>
    </recommendedName>
</protein>
<reference evidence="1 2" key="1">
    <citation type="submission" date="2015-04" db="EMBL/GenBank/DDBJ databases">
        <title>Complete genome sequence of Sulfurovum lithotrophicum ATCC BAA-797T.</title>
        <authorList>
            <person name="Ahn J."/>
            <person name="Park G."/>
            <person name="Jeon W."/>
            <person name="Jang Y."/>
            <person name="Jang M."/>
            <person name="Lee H."/>
            <person name="Lee H."/>
        </authorList>
    </citation>
    <scope>NUCLEOTIDE SEQUENCE [LARGE SCALE GENOMIC DNA]</scope>
    <source>
        <strain evidence="2">ATCC BAA-797 / 42BKT</strain>
    </source>
</reference>
<dbReference type="EMBL" id="CP011308">
    <property type="protein sequence ID" value="AKF25947.1"/>
    <property type="molecule type" value="Genomic_DNA"/>
</dbReference>
<proteinExistence type="predicted"/>
<dbReference type="KEGG" id="slh:YH65_03890"/>
<evidence type="ECO:0000313" key="1">
    <source>
        <dbReference type="EMBL" id="AKF25947.1"/>
    </source>
</evidence>
<organism evidence="1 2">
    <name type="scientific">Sulfurovum lithotrophicum</name>
    <dbReference type="NCBI Taxonomy" id="206403"/>
    <lineage>
        <taxon>Bacteria</taxon>
        <taxon>Pseudomonadati</taxon>
        <taxon>Campylobacterota</taxon>
        <taxon>Epsilonproteobacteria</taxon>
        <taxon>Campylobacterales</taxon>
        <taxon>Sulfurovaceae</taxon>
        <taxon>Sulfurovum</taxon>
    </lineage>
</organism>
<name>A0A7U4M325_9BACT</name>
<reference evidence="2" key="2">
    <citation type="journal article" date="2017" name="Stand. Genomic Sci.">
        <title>Complete genome sequence of the sulfur-oxidizing chemolithoautotrophic Sulfurovum lithotrophicum 42BKTT.</title>
        <authorList>
            <person name="Jeon W."/>
            <person name="Priscilla L."/>
            <person name="Park G."/>
            <person name="Lee H."/>
            <person name="Lee N."/>
            <person name="Lee D."/>
            <person name="Kwon H."/>
            <person name="Ahn I."/>
            <person name="Lee C."/>
            <person name="Lee H."/>
            <person name="Ahn J."/>
        </authorList>
    </citation>
    <scope>NUCLEOTIDE SEQUENCE [LARGE SCALE GENOMIC DNA]</scope>
    <source>
        <strain evidence="2">ATCC BAA-797 / 42BKT</strain>
    </source>
</reference>
<sequence>MQKLLFIVVLFTAILSAQNVYERNCVPCHKDLSTSLQQMFKKYLLVYSGEQNVKAGIIHYLQYPNRSISVMSKLFIESFGIKKKTTLSPEELNRAVDIYWEKFKVFNKLK</sequence>